<sequence>MNNFENSFSLAISDKTDEKETSIEFSGTSAVLVVALIAFGLGYTCASSKKKAL</sequence>
<evidence type="ECO:0000313" key="2">
    <source>
        <dbReference type="EMBL" id="QQA00660.1"/>
    </source>
</evidence>
<dbReference type="EMBL" id="CP064936">
    <property type="protein sequence ID" value="QQA00660.1"/>
    <property type="molecule type" value="Genomic_DNA"/>
</dbReference>
<organism evidence="2 3">
    <name type="scientific">Treponema peruense</name>
    <dbReference type="NCBI Taxonomy" id="2787628"/>
    <lineage>
        <taxon>Bacteria</taxon>
        <taxon>Pseudomonadati</taxon>
        <taxon>Spirochaetota</taxon>
        <taxon>Spirochaetia</taxon>
        <taxon>Spirochaetales</taxon>
        <taxon>Treponemataceae</taxon>
        <taxon>Treponema</taxon>
    </lineage>
</organism>
<dbReference type="Proteomes" id="UP000595224">
    <property type="component" value="Chromosome"/>
</dbReference>
<proteinExistence type="predicted"/>
<keyword evidence="3" id="KW-1185">Reference proteome</keyword>
<dbReference type="AlphaFoldDB" id="A0A7T3RCR2"/>
<evidence type="ECO:0000256" key="1">
    <source>
        <dbReference type="SAM" id="Phobius"/>
    </source>
</evidence>
<name>A0A7T3RCR2_9SPIR</name>
<keyword evidence="1" id="KW-0812">Transmembrane</keyword>
<keyword evidence="1" id="KW-0472">Membrane</keyword>
<evidence type="ECO:0000313" key="3">
    <source>
        <dbReference type="Proteomes" id="UP000595224"/>
    </source>
</evidence>
<feature type="transmembrane region" description="Helical" evidence="1">
    <location>
        <begin position="25"/>
        <end position="46"/>
    </location>
</feature>
<dbReference type="KEGG" id="tper:IWA51_10405"/>
<keyword evidence="1" id="KW-1133">Transmembrane helix</keyword>
<dbReference type="RefSeq" id="WP_198442370.1">
    <property type="nucleotide sequence ID" value="NZ_CBCSHE010000008.1"/>
</dbReference>
<protein>
    <submittedName>
        <fullName evidence="2">Uncharacterized protein</fullName>
    </submittedName>
</protein>
<reference evidence="2 3" key="1">
    <citation type="submission" date="2020-11" db="EMBL/GenBank/DDBJ databases">
        <title>Treponema Peruensis nv. sp., first commensal Treponema isolated from human feces.</title>
        <authorList>
            <person name="Belkhou C."/>
            <person name="Raes J."/>
        </authorList>
    </citation>
    <scope>NUCLEOTIDE SEQUENCE [LARGE SCALE GENOMIC DNA]</scope>
    <source>
        <strain evidence="2 3">RCC2812</strain>
    </source>
</reference>
<gene>
    <name evidence="2" type="ORF">IWA51_10405</name>
</gene>
<accession>A0A7T3RCR2</accession>